<accession>A0A3Q2ZXX6</accession>
<dbReference type="GO" id="GO:0045180">
    <property type="term" value="C:basal cortex"/>
    <property type="evidence" value="ECO:0007669"/>
    <property type="project" value="TreeGrafter"/>
</dbReference>
<keyword evidence="3 6" id="KW-0175">Coiled coil</keyword>
<dbReference type="Proteomes" id="UP000264800">
    <property type="component" value="Unplaced"/>
</dbReference>
<reference evidence="9" key="1">
    <citation type="submission" date="2025-08" db="UniProtKB">
        <authorList>
            <consortium name="Ensembl"/>
        </authorList>
    </citation>
    <scope>IDENTIFICATION</scope>
</reference>
<feature type="region of interest" description="Disordered" evidence="7">
    <location>
        <begin position="1205"/>
        <end position="1242"/>
    </location>
</feature>
<keyword evidence="1" id="KW-0488">Methylation</keyword>
<evidence type="ECO:0000256" key="4">
    <source>
        <dbReference type="ARBA" id="ARBA00069090"/>
    </source>
</evidence>
<feature type="compositionally biased region" description="Polar residues" evidence="7">
    <location>
        <begin position="489"/>
        <end position="500"/>
    </location>
</feature>
<dbReference type="CDD" id="cd22713">
    <property type="entry name" value="FHA_PHLB1"/>
    <property type="match status" value="1"/>
</dbReference>
<dbReference type="SUPFAM" id="SSF50729">
    <property type="entry name" value="PH domain-like"/>
    <property type="match status" value="1"/>
</dbReference>
<evidence type="ECO:0000256" key="3">
    <source>
        <dbReference type="ARBA" id="ARBA00023054"/>
    </source>
</evidence>
<feature type="compositionally biased region" description="Low complexity" evidence="7">
    <location>
        <begin position="458"/>
        <end position="473"/>
    </location>
</feature>
<proteinExistence type="predicted"/>
<evidence type="ECO:0000259" key="8">
    <source>
        <dbReference type="PROSITE" id="PS50003"/>
    </source>
</evidence>
<feature type="region of interest" description="Disordered" evidence="7">
    <location>
        <begin position="545"/>
        <end position="665"/>
    </location>
</feature>
<dbReference type="Pfam" id="PF00498">
    <property type="entry name" value="FHA"/>
    <property type="match status" value="1"/>
</dbReference>
<dbReference type="CDD" id="cd14673">
    <property type="entry name" value="PH_PHLDB1_2"/>
    <property type="match status" value="1"/>
</dbReference>
<feature type="coiled-coil region" evidence="6">
    <location>
        <begin position="817"/>
        <end position="915"/>
    </location>
</feature>
<dbReference type="GeneTree" id="ENSGT00940000155231"/>
<feature type="region of interest" description="Disordered" evidence="7">
    <location>
        <begin position="187"/>
        <end position="217"/>
    </location>
</feature>
<feature type="compositionally biased region" description="Polar residues" evidence="7">
    <location>
        <begin position="593"/>
        <end position="603"/>
    </location>
</feature>
<dbReference type="SUPFAM" id="SSF49879">
    <property type="entry name" value="SMAD/FHA domain"/>
    <property type="match status" value="1"/>
</dbReference>
<feature type="compositionally biased region" description="Low complexity" evidence="7">
    <location>
        <begin position="297"/>
        <end position="325"/>
    </location>
</feature>
<feature type="region of interest" description="Disordered" evidence="7">
    <location>
        <begin position="1265"/>
        <end position="1287"/>
    </location>
</feature>
<dbReference type="GO" id="GO:0070507">
    <property type="term" value="P:regulation of microtubule cytoskeleton organization"/>
    <property type="evidence" value="ECO:0007669"/>
    <property type="project" value="TreeGrafter"/>
</dbReference>
<feature type="coiled-coil region" evidence="6">
    <location>
        <begin position="1401"/>
        <end position="1453"/>
    </location>
</feature>
<dbReference type="PANTHER" id="PTHR12156:SF30">
    <property type="entry name" value="PLECKSTRIN HOMOLOGY-LIKE DOMAIN FAMILY B MEMBER 1 ISOFORM X1"/>
    <property type="match status" value="1"/>
</dbReference>
<dbReference type="SMART" id="SM00233">
    <property type="entry name" value="PH"/>
    <property type="match status" value="1"/>
</dbReference>
<evidence type="ECO:0000313" key="9">
    <source>
        <dbReference type="Ensembl" id="ENSKMAP00000008738.1"/>
    </source>
</evidence>
<evidence type="ECO:0000256" key="2">
    <source>
        <dbReference type="ARBA" id="ARBA00022553"/>
    </source>
</evidence>
<dbReference type="Pfam" id="PF00169">
    <property type="entry name" value="PH"/>
    <property type="match status" value="1"/>
</dbReference>
<evidence type="ECO:0000256" key="6">
    <source>
        <dbReference type="SAM" id="Coils"/>
    </source>
</evidence>
<feature type="domain" description="PH" evidence="8">
    <location>
        <begin position="1509"/>
        <end position="1612"/>
    </location>
</feature>
<dbReference type="InterPro" id="IPR001849">
    <property type="entry name" value="PH_domain"/>
</dbReference>
<organism evidence="9 10">
    <name type="scientific">Kryptolebias marmoratus</name>
    <name type="common">Mangrove killifish</name>
    <name type="synonym">Rivulus marmoratus</name>
    <dbReference type="NCBI Taxonomy" id="37003"/>
    <lineage>
        <taxon>Eukaryota</taxon>
        <taxon>Metazoa</taxon>
        <taxon>Chordata</taxon>
        <taxon>Craniata</taxon>
        <taxon>Vertebrata</taxon>
        <taxon>Euteleostomi</taxon>
        <taxon>Actinopterygii</taxon>
        <taxon>Neopterygii</taxon>
        <taxon>Teleostei</taxon>
        <taxon>Neoteleostei</taxon>
        <taxon>Acanthomorphata</taxon>
        <taxon>Ovalentaria</taxon>
        <taxon>Atherinomorphae</taxon>
        <taxon>Cyprinodontiformes</taxon>
        <taxon>Rivulidae</taxon>
        <taxon>Kryptolebias</taxon>
    </lineage>
</organism>
<feature type="compositionally biased region" description="Low complexity" evidence="7">
    <location>
        <begin position="423"/>
        <end position="439"/>
    </location>
</feature>
<feature type="region of interest" description="Disordered" evidence="7">
    <location>
        <begin position="234"/>
        <end position="531"/>
    </location>
</feature>
<keyword evidence="2" id="KW-0597">Phosphoprotein</keyword>
<evidence type="ECO:0000256" key="1">
    <source>
        <dbReference type="ARBA" id="ARBA00022481"/>
    </source>
</evidence>
<keyword evidence="10" id="KW-1185">Reference proteome</keyword>
<feature type="compositionally biased region" description="Polar residues" evidence="7">
    <location>
        <begin position="1265"/>
        <end position="1284"/>
    </location>
</feature>
<evidence type="ECO:0000256" key="7">
    <source>
        <dbReference type="SAM" id="MobiDB-lite"/>
    </source>
</evidence>
<dbReference type="Gene3D" id="2.60.200.20">
    <property type="match status" value="1"/>
</dbReference>
<dbReference type="InterPro" id="IPR037810">
    <property type="entry name" value="PHLDB1/2/3_PH"/>
</dbReference>
<dbReference type="Ensembl" id="ENSKMAT00000008870.1">
    <property type="protein sequence ID" value="ENSKMAP00000008738.1"/>
    <property type="gene ID" value="ENSKMAG00000006471.1"/>
</dbReference>
<feature type="region of interest" description="Disordered" evidence="7">
    <location>
        <begin position="761"/>
        <end position="782"/>
    </location>
</feature>
<dbReference type="PROSITE" id="PS50003">
    <property type="entry name" value="PH_DOMAIN"/>
    <property type="match status" value="1"/>
</dbReference>
<dbReference type="FunFam" id="2.30.29.30:FF:000006">
    <property type="entry name" value="Pleckstrin homology like domain family B member 1"/>
    <property type="match status" value="1"/>
</dbReference>
<dbReference type="InterPro" id="IPR011993">
    <property type="entry name" value="PH-like_dom_sf"/>
</dbReference>
<feature type="compositionally biased region" description="Polar residues" evidence="7">
    <location>
        <begin position="330"/>
        <end position="341"/>
    </location>
</feature>
<dbReference type="FunFam" id="2.60.200.20:FF:000004">
    <property type="entry name" value="pleckstrin homology-like domain family B member 1 isoform X1"/>
    <property type="match status" value="1"/>
</dbReference>
<dbReference type="SUPFAM" id="SSF103657">
    <property type="entry name" value="BAR/IMD domain-like"/>
    <property type="match status" value="1"/>
</dbReference>
<dbReference type="PANTHER" id="PTHR12156">
    <property type="entry name" value="PLECKSTRIN HOMOLOGY-LIKE DOMAIN, FAMILY B, MEMBER 3"/>
    <property type="match status" value="1"/>
</dbReference>
<dbReference type="InterPro" id="IPR000253">
    <property type="entry name" value="FHA_dom"/>
</dbReference>
<evidence type="ECO:0000313" key="10">
    <source>
        <dbReference type="Proteomes" id="UP000264800"/>
    </source>
</evidence>
<dbReference type="InterPro" id="IPR027267">
    <property type="entry name" value="AH/BAR_dom_sf"/>
</dbReference>
<dbReference type="InterPro" id="IPR008984">
    <property type="entry name" value="SMAD_FHA_dom_sf"/>
</dbReference>
<sequence>MEAMHMLDNWRKDLHESQGVVDSSVDMDRLNRNMPECGRQTYQLLQSTPLDLIETEKGLKFQAERPHLVSLGSGRLSTAITLLPLPEGRTTLGHGPVDINIQGPGVAAQHCYIENRSGAIMLHPCGNLCAIDGIQVQQPTRLSQGCMLCFGQSAYFRFNHPEEAFRMKSMIPQEKVVRTGNFTPCADTESLVNGNHQARPFQSPPAPGERVQSEHSAIVSSIEKDLQEIMDSLVMDDPDPEPCSSEAKKPPGPRSSSHSPLSPMVNGGGRHLLSPPTSPGAMSVGSSYENASPPFSPLSSPSGASSGSFTSPSPGGGPQDQSSSLPPVPTRSSSYNFTTQPPLHPRTILPNFSSTGMGQKVQESPRLQRKILTEAPPSPKPNHRGFNQDGSESPLQMSLLSSSESLSGRNIVPSSPRVTPKFSTCLSPSSSSPRTKTTSVLQERPASPFREQTILSDRSLNSSPSRQLSQSSRGFQPPLDPIVHIIQGSPLQQHSRSLQPPESPRMARRNLELNGGSGGSSSMRELPPLSPSLARRGVPVLPGALPGTVHTLRTPESPSSLGRLVPESPRLRRKTGSTTEEPSCSRGIRARSPSPTSMMTEGNSGAGIRKGSFGNSLSPAYSLGSLPGSSPVASPRTQRKMSSGRPHPGMRERKNSITEISDNEDELLEYHRRQREERLREQEMERLERQRLETILTLCAEYNKGESTELDPLGSGRMGFPGSLADNSVRRPSLENVLGSTLLPSLTTLCLAQKQRESDEENLKEECSSTESTHQEVRTSPAPCTASALLNGEQQHEDFSGSGGAGHSELSYLEDERVRVLARIDELKTRLTELEQQLQESKQEAEMERALLHGEREAELEQIEAESMVINQLQHKLDELENAIQHEKDKERANVEAERRALQRLQEMYAELKNQLHNCPESLREQLQEQLKRDGEALEAGTKKFEDLEFQQLERESSLEEDRETVSQQLLQERAEYHHSVAKRKEKVSTLEKQANQLGQQASQECERLAKDKTLTLQMLQKEKERLSGLERRYHSLTGGKNFPKSSTAMRELFPSSPTEEYMKLSDIHKMYDSGDLRESSKPMFAVDAALAGACEEYVTMGQLNQMYGMPKVESSPTSPLHQPLQSAAVNPAFSCLLSPHGSSLSLSVEPEASKPHLQKLDLEQWYQELMAGSRQLCAPSMPVKSVSGRRPVLQVFRSKLDSDPGLSVYQPKSGSASPLQHGAATLGRNSSSKSPLLAVNKTGSLPRNLAATLQDIETKRQIALQQKESQTSRQNTTEESSAGHQVIEEQRRRLAELKQRAAAEAQCQWEALHGSQPSSLASYSPVMAYSPTLSHSSVSPPPLVHHSILHHQLPPSAGEQPYDTLSLESSDSMDTSVSTGNNSACSPDMSSVGGMDLLKIEEMEKMLKEAQLEKARLIESRERESLARRQMLEEERRRREEAEKRLQDETFHRLQLVEKEVKMRAKNFSQARPMTRYLPIRKEEFDLRSHVESSGHSVDTCYHVSLTEKMCKGYLVKMGGKIKSWKKRWFVFDRLKRTFSYYVDKHETKLKGVIYFQAIEEVYYDHLRSATKSPNPSLTFCVKTHDRLYYMVAPSAEAMRIWMDVIVTGAEGYTQFMN</sequence>
<dbReference type="Gene3D" id="2.30.29.30">
    <property type="entry name" value="Pleckstrin-homology domain (PH domain)/Phosphotyrosine-binding domain (PTB)"/>
    <property type="match status" value="1"/>
</dbReference>
<feature type="region of interest" description="Disordered" evidence="7">
    <location>
        <begin position="1354"/>
        <end position="1391"/>
    </location>
</feature>
<protein>
    <recommendedName>
        <fullName evidence="4">Pleckstrin homology-like domain family B member 1</fullName>
    </recommendedName>
    <alternativeName>
        <fullName evidence="5">Protein LL5-alpha</fullName>
    </alternativeName>
</protein>
<feature type="compositionally biased region" description="Low complexity" evidence="7">
    <location>
        <begin position="391"/>
        <end position="407"/>
    </location>
</feature>
<feature type="compositionally biased region" description="Polar residues" evidence="7">
    <location>
        <begin position="1367"/>
        <end position="1390"/>
    </location>
</feature>
<reference evidence="9" key="2">
    <citation type="submission" date="2025-09" db="UniProtKB">
        <authorList>
            <consortium name="Ensembl"/>
        </authorList>
    </citation>
    <scope>IDENTIFICATION</scope>
</reference>
<evidence type="ECO:0000256" key="5">
    <source>
        <dbReference type="ARBA" id="ARBA00077655"/>
    </source>
</evidence>
<feature type="compositionally biased region" description="Polar residues" evidence="7">
    <location>
        <begin position="627"/>
        <end position="636"/>
    </location>
</feature>
<name>A0A3Q2ZXX6_KRYMA</name>
<dbReference type="InterPro" id="IPR052212">
    <property type="entry name" value="PH-like_domain"/>
</dbReference>